<proteinExistence type="inferred from homology"/>
<dbReference type="PANTHER" id="PTHR47642:SF6">
    <property type="entry name" value="ATP-DEPENDENT DNA HELICASE"/>
    <property type="match status" value="1"/>
</dbReference>
<dbReference type="Gene3D" id="3.40.50.300">
    <property type="entry name" value="P-loop containing nucleotide triphosphate hydrolases"/>
    <property type="match status" value="1"/>
</dbReference>
<reference evidence="4" key="1">
    <citation type="submission" date="2025-08" db="UniProtKB">
        <authorList>
            <consortium name="RefSeq"/>
        </authorList>
    </citation>
    <scope>IDENTIFICATION</scope>
    <source>
        <tissue evidence="4">Whole organism</tissue>
    </source>
</reference>
<dbReference type="Pfam" id="PF05970">
    <property type="entry name" value="PIF1"/>
    <property type="match status" value="1"/>
</dbReference>
<protein>
    <recommendedName>
        <fullName evidence="1">ATP-dependent DNA helicase</fullName>
        <ecNumber evidence="1">5.6.2.3</ecNumber>
    </recommendedName>
</protein>
<dbReference type="EC" id="5.6.2.3" evidence="1"/>
<dbReference type="GO" id="GO:0006310">
    <property type="term" value="P:DNA recombination"/>
    <property type="evidence" value="ECO:0007669"/>
    <property type="project" value="UniProtKB-KW"/>
</dbReference>
<comment type="catalytic activity">
    <reaction evidence="1">
        <text>ATP + H2O = ADP + phosphate + H(+)</text>
        <dbReference type="Rhea" id="RHEA:13065"/>
        <dbReference type="ChEBI" id="CHEBI:15377"/>
        <dbReference type="ChEBI" id="CHEBI:15378"/>
        <dbReference type="ChEBI" id="CHEBI:30616"/>
        <dbReference type="ChEBI" id="CHEBI:43474"/>
        <dbReference type="ChEBI" id="CHEBI:456216"/>
        <dbReference type="EC" id="5.6.2.3"/>
    </reaction>
</comment>
<evidence type="ECO:0000313" key="3">
    <source>
        <dbReference type="Proteomes" id="UP000504606"/>
    </source>
</evidence>
<comment type="cofactor">
    <cofactor evidence="1">
        <name>Mg(2+)</name>
        <dbReference type="ChEBI" id="CHEBI:18420"/>
    </cofactor>
</comment>
<dbReference type="RefSeq" id="XP_052128736.1">
    <property type="nucleotide sequence ID" value="XM_052272776.1"/>
</dbReference>
<keyword evidence="1" id="KW-0067">ATP-binding</keyword>
<keyword evidence="3" id="KW-1185">Reference proteome</keyword>
<dbReference type="GO" id="GO:0005524">
    <property type="term" value="F:ATP binding"/>
    <property type="evidence" value="ECO:0007669"/>
    <property type="project" value="UniProtKB-KW"/>
</dbReference>
<dbReference type="GeneID" id="113214376"/>
<name>A0A6J1T886_FRAOC</name>
<dbReference type="PANTHER" id="PTHR47642">
    <property type="entry name" value="ATP-DEPENDENT DNA HELICASE"/>
    <property type="match status" value="1"/>
</dbReference>
<dbReference type="InterPro" id="IPR051055">
    <property type="entry name" value="PIF1_helicase"/>
</dbReference>
<dbReference type="SUPFAM" id="SSF52540">
    <property type="entry name" value="P-loop containing nucleoside triphosphate hydrolases"/>
    <property type="match status" value="2"/>
</dbReference>
<sequence>MTFIELEWQMVCILILSRLLVRKMKKKIWNQVEVEDENLEEFMVLARMGPNRTAPPVDIGLRESDLNFNWSEEAKNYTNFMSLNELENFIKVKKAEAKGSSINDSLCNPDAYSLSEDQEAVVDQLHEQLQCIVLDVTRTEIPYITIVQGKAGTGKSHLINCLRWKAHEVLQCQESVMVLGPTGVSALNIRGQTIHSALHLPTQSKDFQDLSGDALKKFSTSMKKVKVLIIDEYSMVGCRMLRQIDLRCRQGKGVNEPFGKLYVYMLGDIRQLPPVCDTALYKTPKEPGLAEQGKALIASVDKVFFLRQCFRQQDPSFQGILDRISTGDITRQDYAVLSKRFTCNVSEHERSQFKDAVRLFGMKKQVVAYNYESLKNLKCDGTGDSAPVAKVIGKHNNTEAVKGTSDQAQGLQHTVYLGKSSQVMLTNNLWTDKGLVNGAQGEIVHIVYEDGEEPPLGMPKVVMCKFNNYSGPGVGAKNVVPIPAITKSWTSSGIQCTRTQFPLNLYYACSVHKSQGITEKKAYVDIGDSEFVLGISYVAFSRVKTLDGLLIKPFPYERLSDLKNSKSMKERFEFEAFLEKLSH</sequence>
<keyword evidence="1" id="KW-0347">Helicase</keyword>
<dbReference type="GO" id="GO:0043139">
    <property type="term" value="F:5'-3' DNA helicase activity"/>
    <property type="evidence" value="ECO:0007669"/>
    <property type="project" value="UniProtKB-EC"/>
</dbReference>
<dbReference type="KEGG" id="foc:113214376"/>
<dbReference type="GO" id="GO:0016787">
    <property type="term" value="F:hydrolase activity"/>
    <property type="evidence" value="ECO:0007669"/>
    <property type="project" value="UniProtKB-KW"/>
</dbReference>
<evidence type="ECO:0000313" key="4">
    <source>
        <dbReference type="RefSeq" id="XP_052128736.1"/>
    </source>
</evidence>
<organism evidence="3 4">
    <name type="scientific">Frankliniella occidentalis</name>
    <name type="common">Western flower thrips</name>
    <name type="synonym">Euthrips occidentalis</name>
    <dbReference type="NCBI Taxonomy" id="133901"/>
    <lineage>
        <taxon>Eukaryota</taxon>
        <taxon>Metazoa</taxon>
        <taxon>Ecdysozoa</taxon>
        <taxon>Arthropoda</taxon>
        <taxon>Hexapoda</taxon>
        <taxon>Insecta</taxon>
        <taxon>Pterygota</taxon>
        <taxon>Neoptera</taxon>
        <taxon>Paraneoptera</taxon>
        <taxon>Thysanoptera</taxon>
        <taxon>Terebrantia</taxon>
        <taxon>Thripoidea</taxon>
        <taxon>Thripidae</taxon>
        <taxon>Frankliniella</taxon>
    </lineage>
</organism>
<accession>A0A6J1T886</accession>
<comment type="similarity">
    <text evidence="1">Belongs to the helicase family.</text>
</comment>
<keyword evidence="1" id="KW-0233">DNA recombination</keyword>
<dbReference type="CDD" id="cd18809">
    <property type="entry name" value="SF1_C_RecD"/>
    <property type="match status" value="1"/>
</dbReference>
<evidence type="ECO:0000259" key="2">
    <source>
        <dbReference type="Pfam" id="PF05970"/>
    </source>
</evidence>
<keyword evidence="1" id="KW-0547">Nucleotide-binding</keyword>
<keyword evidence="1" id="KW-0227">DNA damage</keyword>
<dbReference type="InterPro" id="IPR010285">
    <property type="entry name" value="DNA_helicase_pif1-like_DEAD"/>
</dbReference>
<dbReference type="Proteomes" id="UP000504606">
    <property type="component" value="Unplaced"/>
</dbReference>
<feature type="domain" description="DNA helicase Pif1-like DEAD-box helicase" evidence="2">
    <location>
        <begin position="115"/>
        <end position="314"/>
    </location>
</feature>
<dbReference type="GO" id="GO:0000723">
    <property type="term" value="P:telomere maintenance"/>
    <property type="evidence" value="ECO:0007669"/>
    <property type="project" value="InterPro"/>
</dbReference>
<gene>
    <name evidence="4" type="primary">LOC113214376</name>
</gene>
<keyword evidence="1" id="KW-0234">DNA repair</keyword>
<dbReference type="AlphaFoldDB" id="A0A6J1T886"/>
<dbReference type="GO" id="GO:0006281">
    <property type="term" value="P:DNA repair"/>
    <property type="evidence" value="ECO:0007669"/>
    <property type="project" value="UniProtKB-KW"/>
</dbReference>
<dbReference type="InterPro" id="IPR027417">
    <property type="entry name" value="P-loop_NTPase"/>
</dbReference>
<dbReference type="OrthoDB" id="416437at2759"/>
<keyword evidence="1" id="KW-0378">Hydrolase</keyword>
<evidence type="ECO:0000256" key="1">
    <source>
        <dbReference type="RuleBase" id="RU363044"/>
    </source>
</evidence>